<evidence type="ECO:0000259" key="5">
    <source>
        <dbReference type="PROSITE" id="PS51898"/>
    </source>
</evidence>
<dbReference type="Gene3D" id="1.10.150.130">
    <property type="match status" value="1"/>
</dbReference>
<feature type="domain" description="Core-binding (CB)" evidence="6">
    <location>
        <begin position="9"/>
        <end position="101"/>
    </location>
</feature>
<proteinExistence type="inferred from homology"/>
<organism evidence="7 8">
    <name type="scientific">Candidatus Blautia faecavium</name>
    <dbReference type="NCBI Taxonomy" id="2838487"/>
    <lineage>
        <taxon>Bacteria</taxon>
        <taxon>Bacillati</taxon>
        <taxon>Bacillota</taxon>
        <taxon>Clostridia</taxon>
        <taxon>Lachnospirales</taxon>
        <taxon>Lachnospiraceae</taxon>
        <taxon>Blautia</taxon>
    </lineage>
</organism>
<dbReference type="InterPro" id="IPR044068">
    <property type="entry name" value="CB"/>
</dbReference>
<dbReference type="InterPro" id="IPR050090">
    <property type="entry name" value="Tyrosine_recombinase_XerCD"/>
</dbReference>
<dbReference type="Proteomes" id="UP000823842">
    <property type="component" value="Unassembled WGS sequence"/>
</dbReference>
<reference evidence="7" key="1">
    <citation type="journal article" date="2021" name="PeerJ">
        <title>Extensive microbial diversity within the chicken gut microbiome revealed by metagenomics and culture.</title>
        <authorList>
            <person name="Gilroy R."/>
            <person name="Ravi A."/>
            <person name="Getino M."/>
            <person name="Pursley I."/>
            <person name="Horton D.L."/>
            <person name="Alikhan N.F."/>
            <person name="Baker D."/>
            <person name="Gharbi K."/>
            <person name="Hall N."/>
            <person name="Watson M."/>
            <person name="Adriaenssens E.M."/>
            <person name="Foster-Nyarko E."/>
            <person name="Jarju S."/>
            <person name="Secka A."/>
            <person name="Antonio M."/>
            <person name="Oren A."/>
            <person name="Chaudhuri R.R."/>
            <person name="La Ragione R."/>
            <person name="Hildebrand F."/>
            <person name="Pallen M.J."/>
        </authorList>
    </citation>
    <scope>NUCLEOTIDE SEQUENCE</scope>
    <source>
        <strain evidence="7">ChiSjej1B19-5720</strain>
    </source>
</reference>
<comment type="caution">
    <text evidence="7">The sequence shown here is derived from an EMBL/GenBank/DDBJ whole genome shotgun (WGS) entry which is preliminary data.</text>
</comment>
<comment type="similarity">
    <text evidence="1">Belongs to the 'phage' integrase family.</text>
</comment>
<dbReference type="PROSITE" id="PS51898">
    <property type="entry name" value="TYR_RECOMBINASE"/>
    <property type="match status" value="1"/>
</dbReference>
<dbReference type="GO" id="GO:0015074">
    <property type="term" value="P:DNA integration"/>
    <property type="evidence" value="ECO:0007669"/>
    <property type="project" value="InterPro"/>
</dbReference>
<name>A0A9D2RV71_9FIRM</name>
<evidence type="ECO:0000256" key="4">
    <source>
        <dbReference type="PROSITE-ProRule" id="PRU01248"/>
    </source>
</evidence>
<feature type="domain" description="Tyr recombinase" evidence="5">
    <location>
        <begin position="125"/>
        <end position="294"/>
    </location>
</feature>
<dbReference type="InterPro" id="IPR011010">
    <property type="entry name" value="DNA_brk_join_enz"/>
</dbReference>
<accession>A0A9D2RV71</accession>
<dbReference type="InterPro" id="IPR013762">
    <property type="entry name" value="Integrase-like_cat_sf"/>
</dbReference>
<dbReference type="InterPro" id="IPR002104">
    <property type="entry name" value="Integrase_catalytic"/>
</dbReference>
<dbReference type="SUPFAM" id="SSF56349">
    <property type="entry name" value="DNA breaking-rejoining enzymes"/>
    <property type="match status" value="1"/>
</dbReference>
<dbReference type="InterPro" id="IPR010998">
    <property type="entry name" value="Integrase_recombinase_N"/>
</dbReference>
<protein>
    <submittedName>
        <fullName evidence="7">Tyrosine-type recombinase/integrase</fullName>
    </submittedName>
</protein>
<evidence type="ECO:0000313" key="7">
    <source>
        <dbReference type="EMBL" id="HJB27943.1"/>
    </source>
</evidence>
<sequence>MRKNKNEAALFARYISEFLYDYAPCFLTHSDHTIKSYRDTIKLYVAFLEGEGITPASFGRKAFEKPLIEKWIQWLLSERHSCPDTCNVRLGSLRVFLEYIGSKDISLLYLYHEAKTIKRQKCQKKKIKGLTRDAVSSILDEIDTTSMIGRRDMALLSLLYGTAARIGEVQALTMKDLHLNSVKPYILLHGKGGKTRTAYLLPRMAANLHGYISEFHGDYANPDSHLFYTRVGGGKENKLTEAAINKRIKKYASLAHEKNPDVPPDTHAHQFRHYVEPGKMVSDEGNYRISANSF</sequence>
<dbReference type="PROSITE" id="PS51900">
    <property type="entry name" value="CB"/>
    <property type="match status" value="1"/>
</dbReference>
<evidence type="ECO:0000256" key="3">
    <source>
        <dbReference type="ARBA" id="ARBA00023172"/>
    </source>
</evidence>
<dbReference type="EMBL" id="DWYZ01000082">
    <property type="protein sequence ID" value="HJB27943.1"/>
    <property type="molecule type" value="Genomic_DNA"/>
</dbReference>
<evidence type="ECO:0000256" key="2">
    <source>
        <dbReference type="ARBA" id="ARBA00023125"/>
    </source>
</evidence>
<dbReference type="PANTHER" id="PTHR30349">
    <property type="entry name" value="PHAGE INTEGRASE-RELATED"/>
    <property type="match status" value="1"/>
</dbReference>
<evidence type="ECO:0000313" key="8">
    <source>
        <dbReference type="Proteomes" id="UP000823842"/>
    </source>
</evidence>
<gene>
    <name evidence="7" type="ORF">IAA06_04020</name>
</gene>
<reference evidence="7" key="2">
    <citation type="submission" date="2021-04" db="EMBL/GenBank/DDBJ databases">
        <authorList>
            <person name="Gilroy R."/>
        </authorList>
    </citation>
    <scope>NUCLEOTIDE SEQUENCE</scope>
    <source>
        <strain evidence="7">ChiSjej1B19-5720</strain>
    </source>
</reference>
<dbReference type="Pfam" id="PF00589">
    <property type="entry name" value="Phage_integrase"/>
    <property type="match status" value="1"/>
</dbReference>
<evidence type="ECO:0000256" key="1">
    <source>
        <dbReference type="ARBA" id="ARBA00008857"/>
    </source>
</evidence>
<dbReference type="Gene3D" id="1.10.443.10">
    <property type="entry name" value="Intergrase catalytic core"/>
    <property type="match status" value="1"/>
</dbReference>
<keyword evidence="2 4" id="KW-0238">DNA-binding</keyword>
<keyword evidence="3" id="KW-0233">DNA recombination</keyword>
<dbReference type="GO" id="GO:0003677">
    <property type="term" value="F:DNA binding"/>
    <property type="evidence" value="ECO:0007669"/>
    <property type="project" value="UniProtKB-UniRule"/>
</dbReference>
<evidence type="ECO:0000259" key="6">
    <source>
        <dbReference type="PROSITE" id="PS51900"/>
    </source>
</evidence>
<dbReference type="GO" id="GO:0006310">
    <property type="term" value="P:DNA recombination"/>
    <property type="evidence" value="ECO:0007669"/>
    <property type="project" value="UniProtKB-KW"/>
</dbReference>
<dbReference type="AlphaFoldDB" id="A0A9D2RV71"/>
<dbReference type="PANTHER" id="PTHR30349:SF41">
    <property type="entry name" value="INTEGRASE_RECOMBINASE PROTEIN MJ0367-RELATED"/>
    <property type="match status" value="1"/>
</dbReference>